<dbReference type="PRINTS" id="PR00150">
    <property type="entry name" value="PEPCARBXLASE"/>
</dbReference>
<dbReference type="HAMAP" id="MF_00595">
    <property type="entry name" value="PEPcase_type1"/>
    <property type="match status" value="1"/>
</dbReference>
<evidence type="ECO:0000256" key="1">
    <source>
        <dbReference type="ARBA" id="ARBA00001946"/>
    </source>
</evidence>
<dbReference type="Pfam" id="PF00311">
    <property type="entry name" value="PEPcase"/>
    <property type="match status" value="1"/>
</dbReference>
<evidence type="ECO:0000256" key="3">
    <source>
        <dbReference type="ARBA" id="ARBA00008346"/>
    </source>
</evidence>
<dbReference type="PROSITE" id="PS00393">
    <property type="entry name" value="PEPCASE_2"/>
    <property type="match status" value="1"/>
</dbReference>
<comment type="catalytic activity">
    <reaction evidence="9 10">
        <text>oxaloacetate + phosphate = phosphoenolpyruvate + hydrogencarbonate</text>
        <dbReference type="Rhea" id="RHEA:28370"/>
        <dbReference type="ChEBI" id="CHEBI:16452"/>
        <dbReference type="ChEBI" id="CHEBI:17544"/>
        <dbReference type="ChEBI" id="CHEBI:43474"/>
        <dbReference type="ChEBI" id="CHEBI:58702"/>
        <dbReference type="EC" id="4.1.1.31"/>
    </reaction>
</comment>
<dbReference type="InterPro" id="IPR033129">
    <property type="entry name" value="PEPCASE_His_AS"/>
</dbReference>
<accession>A0A845BI99</accession>
<comment type="cofactor">
    <cofactor evidence="1 10">
        <name>Mg(2+)</name>
        <dbReference type="ChEBI" id="CHEBI:18420"/>
    </cofactor>
</comment>
<evidence type="ECO:0000256" key="5">
    <source>
        <dbReference type="ARBA" id="ARBA00022419"/>
    </source>
</evidence>
<dbReference type="GO" id="GO:0000287">
    <property type="term" value="F:magnesium ion binding"/>
    <property type="evidence" value="ECO:0007669"/>
    <property type="project" value="UniProtKB-UniRule"/>
</dbReference>
<evidence type="ECO:0000256" key="12">
    <source>
        <dbReference type="PROSITE-ProRule" id="PRU10112"/>
    </source>
</evidence>
<dbReference type="GO" id="GO:0015977">
    <property type="term" value="P:carbon fixation"/>
    <property type="evidence" value="ECO:0007669"/>
    <property type="project" value="UniProtKB-UniRule"/>
</dbReference>
<dbReference type="GO" id="GO:0006107">
    <property type="term" value="P:oxaloacetate metabolic process"/>
    <property type="evidence" value="ECO:0007669"/>
    <property type="project" value="UniProtKB-UniRule"/>
</dbReference>
<protein>
    <recommendedName>
        <fullName evidence="5 10">Phosphoenolpyruvate carboxylase</fullName>
        <shortName evidence="10">PEPC</shortName>
        <shortName evidence="10">PEPCase</shortName>
        <ecNumber evidence="4 10">4.1.1.31</ecNumber>
    </recommendedName>
</protein>
<evidence type="ECO:0000313" key="13">
    <source>
        <dbReference type="EMBL" id="MXR36015.1"/>
    </source>
</evidence>
<dbReference type="GO" id="GO:0005829">
    <property type="term" value="C:cytosol"/>
    <property type="evidence" value="ECO:0007669"/>
    <property type="project" value="TreeGrafter"/>
</dbReference>
<dbReference type="PANTHER" id="PTHR30523">
    <property type="entry name" value="PHOSPHOENOLPYRUVATE CARBOXYLASE"/>
    <property type="match status" value="1"/>
</dbReference>
<evidence type="ECO:0000256" key="6">
    <source>
        <dbReference type="ARBA" id="ARBA00022842"/>
    </source>
</evidence>
<keyword evidence="14" id="KW-1185">Reference proteome</keyword>
<comment type="function">
    <text evidence="2 10">Forms oxaloacetate, a four-carbon dicarboxylic acid source for the tricarboxylic acid cycle.</text>
</comment>
<dbReference type="EC" id="4.1.1.31" evidence="4 10"/>
<organism evidence="13 14">
    <name type="scientific">Craterilacuibacter sinensis</name>
    <dbReference type="NCBI Taxonomy" id="2686017"/>
    <lineage>
        <taxon>Bacteria</taxon>
        <taxon>Pseudomonadati</taxon>
        <taxon>Pseudomonadota</taxon>
        <taxon>Betaproteobacteria</taxon>
        <taxon>Neisseriales</taxon>
        <taxon>Neisseriaceae</taxon>
        <taxon>Craterilacuibacter</taxon>
    </lineage>
</organism>
<feature type="active site" evidence="10 12">
    <location>
        <position position="568"/>
    </location>
</feature>
<keyword evidence="6 10" id="KW-0460">Magnesium</keyword>
<comment type="similarity">
    <text evidence="3 10">Belongs to the PEPCase type 1 family.</text>
</comment>
<name>A0A845BI99_9NEIS</name>
<comment type="caution">
    <text evidence="13">The sequence shown here is derived from an EMBL/GenBank/DDBJ whole genome shotgun (WGS) entry which is preliminary data.</text>
</comment>
<dbReference type="EMBL" id="WSSB01000002">
    <property type="protein sequence ID" value="MXR36015.1"/>
    <property type="molecule type" value="Genomic_DNA"/>
</dbReference>
<evidence type="ECO:0000256" key="4">
    <source>
        <dbReference type="ARBA" id="ARBA00012305"/>
    </source>
</evidence>
<dbReference type="InterPro" id="IPR015813">
    <property type="entry name" value="Pyrv/PenolPyrv_kinase-like_dom"/>
</dbReference>
<keyword evidence="13" id="KW-0670">Pyruvate</keyword>
<evidence type="ECO:0000256" key="8">
    <source>
        <dbReference type="ARBA" id="ARBA00023300"/>
    </source>
</evidence>
<evidence type="ECO:0000256" key="10">
    <source>
        <dbReference type="HAMAP-Rule" id="MF_00595"/>
    </source>
</evidence>
<dbReference type="AlphaFoldDB" id="A0A845BI99"/>
<keyword evidence="8 10" id="KW-0120">Carbon dioxide fixation</keyword>
<keyword evidence="7 10" id="KW-0456">Lyase</keyword>
<evidence type="ECO:0000256" key="2">
    <source>
        <dbReference type="ARBA" id="ARBA00003670"/>
    </source>
</evidence>
<proteinExistence type="inferred from homology"/>
<evidence type="ECO:0000313" key="14">
    <source>
        <dbReference type="Proteomes" id="UP000467214"/>
    </source>
</evidence>
<dbReference type="Proteomes" id="UP000467214">
    <property type="component" value="Unassembled WGS sequence"/>
</dbReference>
<dbReference type="GO" id="GO:0006099">
    <property type="term" value="P:tricarboxylic acid cycle"/>
    <property type="evidence" value="ECO:0007669"/>
    <property type="project" value="InterPro"/>
</dbReference>
<reference evidence="13 14" key="1">
    <citation type="submission" date="2019-12" db="EMBL/GenBank/DDBJ databases">
        <title>Neisseriaceae gen. nov. sp. Genome sequencing and assembly.</title>
        <authorList>
            <person name="Liu Z."/>
            <person name="Li A."/>
        </authorList>
    </citation>
    <scope>NUCLEOTIDE SEQUENCE [LARGE SCALE GENOMIC DNA]</scope>
    <source>
        <strain evidence="13 14">B2N2-7</strain>
    </source>
</reference>
<dbReference type="SUPFAM" id="SSF51621">
    <property type="entry name" value="Phosphoenolpyruvate/pyruvate domain"/>
    <property type="match status" value="1"/>
</dbReference>
<dbReference type="GO" id="GO:0008964">
    <property type="term" value="F:phosphoenolpyruvate carboxylase activity"/>
    <property type="evidence" value="ECO:0007669"/>
    <property type="project" value="UniProtKB-UniRule"/>
</dbReference>
<evidence type="ECO:0000256" key="7">
    <source>
        <dbReference type="ARBA" id="ARBA00023239"/>
    </source>
</evidence>
<feature type="active site" evidence="10 11">
    <location>
        <position position="138"/>
    </location>
</feature>
<dbReference type="NCBIfam" id="NF000584">
    <property type="entry name" value="PRK00009.1"/>
    <property type="match status" value="1"/>
</dbReference>
<dbReference type="PANTHER" id="PTHR30523:SF6">
    <property type="entry name" value="PHOSPHOENOLPYRUVATE CARBOXYLASE"/>
    <property type="match status" value="1"/>
</dbReference>
<comment type="subunit">
    <text evidence="10">Homotetramer.</text>
</comment>
<sequence length="902" mass="98970">MTQEQDKDLPLKADLARLDRLLGEVLREQAGDEVYHEMQAIPLAHHTHDNRALAMLERLSPQATTALVRACGLYAQLFNIAEDLHHTRRRRAHRQAGSAPQQGSLARALSHLQQEGVSLGRLTGMLADANVTAVLTAHPTEVQRQSVLDGHRAVRRFLACLHYPDVTPDDETDLELRLRRVILTLWQTSEIRHFKLSVADEIENGVAYHPLSFFTALPRIYDMLGRGIQQHWGERPKLPSFLRIGSWIGGDRDGNPNVDATVLRYASTRQAETAFTHYFYELSGLYRELSLSSRLVKVSDEVAALAALSPDTETSRAEEPYRLALAHIEARLSATAAALGLTKRGRWSAGEPYAHAQAVIEDLEQIAASLAANGSAILAGGRLLRLKRALDVFGFYLMPLDLRQHAGIHASVVAELFSHAGLEEYLALDEAARIRVLRRELATPRPLYSPYLAYGAEAQKELAIFREAARIKAALGDGAITQCIISNCAAVSDLLALALLMKETGLLRIVDGQPVGSVNIVPLFETIGDLRAGAAIMQALFELPWYRQLLQSRDMLQEVMLGYSDSNKDGGYLTSQWELYQAESRLVKVFAAAGVKLQLFHGRGGSVGRGGGPSYEAIMAQPAGSVAGHIRITEQGEVITSKFSDPDLAVRNLEALVAATLEATLSGSHSNEADSSILSELSDHAYAAYRALVETPGFMQYFLEATPVRAIAKLNIGSRPASRKSLTSIQDLRAIPWVFSWSQSRVMLPGWYGVGSAVAAFIERHGDSGISQLQTLYQSSPFLRMALENMEQVLAKVDLELAQRYAGLVSDQALSASLFATISSEWQRSVDALYTITGNQRLLQHNPTLARSLDTRLPYLDAMGALQVELLRRLRENPDDEEALAAIHLTINGVAAGLRNSG</sequence>
<evidence type="ECO:0000256" key="11">
    <source>
        <dbReference type="PROSITE-ProRule" id="PRU10111"/>
    </source>
</evidence>
<dbReference type="InterPro" id="IPR018129">
    <property type="entry name" value="PEP_COase_Lys_AS"/>
</dbReference>
<dbReference type="InterPro" id="IPR021135">
    <property type="entry name" value="PEP_COase"/>
</dbReference>
<dbReference type="PROSITE" id="PS00781">
    <property type="entry name" value="PEPCASE_1"/>
    <property type="match status" value="1"/>
</dbReference>
<evidence type="ECO:0000256" key="9">
    <source>
        <dbReference type="ARBA" id="ARBA00048995"/>
    </source>
</evidence>
<gene>
    <name evidence="10" type="primary">ppc</name>
    <name evidence="13" type="ORF">GQF02_03370</name>
</gene>
<dbReference type="RefSeq" id="WP_160794831.1">
    <property type="nucleotide sequence ID" value="NZ_WSSB01000002.1"/>
</dbReference>
<dbReference type="Gene3D" id="1.20.1440.90">
    <property type="entry name" value="Phosphoenolpyruvate/pyruvate domain"/>
    <property type="match status" value="1"/>
</dbReference>
<dbReference type="InterPro" id="IPR022805">
    <property type="entry name" value="PEP_COase_bac/pln-type"/>
</dbReference>